<name>A0A1I3YHN3_9HYPH</name>
<dbReference type="PANTHER" id="PTHR43155:SF2">
    <property type="entry name" value="CYCLIC DI-GMP PHOSPHODIESTERASE PA4108"/>
    <property type="match status" value="1"/>
</dbReference>
<sequence length="388" mass="41389">MKDHPQGRQEGRQDSRREGRYVCLVSDRRARAERLASGIALVQPCRMIEPGAALPAGQPVAFVIDIAADRAEAEGGVWIERLAGLIRARSVPCLYLARGSAAQDAAARRLFGSPVVIDPRRSAGIVPTLMRLVEEAQARTNPVAAGSGPGARVGTATRLVTRMFDAAASGRPPSPATVEEGTEIVLDTVSEVGIRAWLDLVWRHDISVYQHSLSVAGFAAAFAAELGLSGADSRRLARAALLHDVGKALIPHAILDKPGPLTPEEMRVMQTHADLGADLLGREAAYGPEILDVVRHHHERLDGSGYPEGLTGARIGDLVRLVAICDVHSALTERRVYRPPMTHAEAFAIMEAQSGQLDPDLLRAYRPIVGRAATAAPSPAVVPAPKGR</sequence>
<dbReference type="InterPro" id="IPR006675">
    <property type="entry name" value="HDIG_dom"/>
</dbReference>
<dbReference type="Pfam" id="PF13487">
    <property type="entry name" value="HD_5"/>
    <property type="match status" value="1"/>
</dbReference>
<evidence type="ECO:0000259" key="1">
    <source>
        <dbReference type="PROSITE" id="PS51831"/>
    </source>
</evidence>
<dbReference type="SMART" id="SM00471">
    <property type="entry name" value="HDc"/>
    <property type="match status" value="1"/>
</dbReference>
<dbReference type="SUPFAM" id="SSF109604">
    <property type="entry name" value="HD-domain/PDEase-like"/>
    <property type="match status" value="1"/>
</dbReference>
<proteinExistence type="predicted"/>
<keyword evidence="4" id="KW-1185">Reference proteome</keyword>
<dbReference type="STRING" id="414703.SAMN04488125_101215"/>
<dbReference type="InterPro" id="IPR003607">
    <property type="entry name" value="HD/PDEase_dom"/>
</dbReference>
<dbReference type="EMBL" id="FOSV01000001">
    <property type="protein sequence ID" value="SFK31290.1"/>
    <property type="molecule type" value="Genomic_DNA"/>
</dbReference>
<dbReference type="InterPro" id="IPR037522">
    <property type="entry name" value="HD_GYP_dom"/>
</dbReference>
<evidence type="ECO:0000313" key="3">
    <source>
        <dbReference type="EMBL" id="SFK31290.1"/>
    </source>
</evidence>
<dbReference type="PANTHER" id="PTHR43155">
    <property type="entry name" value="CYCLIC DI-GMP PHOSPHODIESTERASE PA4108-RELATED"/>
    <property type="match status" value="1"/>
</dbReference>
<dbReference type="AlphaFoldDB" id="A0A1I3YHN3"/>
<dbReference type="PROSITE" id="PS51832">
    <property type="entry name" value="HD_GYP"/>
    <property type="match status" value="1"/>
</dbReference>
<evidence type="ECO:0000313" key="4">
    <source>
        <dbReference type="Proteomes" id="UP000198804"/>
    </source>
</evidence>
<dbReference type="OrthoDB" id="9802066at2"/>
<dbReference type="Gene3D" id="1.10.3210.10">
    <property type="entry name" value="Hypothetical protein af1432"/>
    <property type="match status" value="1"/>
</dbReference>
<gene>
    <name evidence="3" type="ORF">SAMN04488125_101215</name>
</gene>
<dbReference type="Proteomes" id="UP000198804">
    <property type="component" value="Unassembled WGS sequence"/>
</dbReference>
<dbReference type="PROSITE" id="PS51831">
    <property type="entry name" value="HD"/>
    <property type="match status" value="1"/>
</dbReference>
<dbReference type="NCBIfam" id="TIGR00277">
    <property type="entry name" value="HDIG"/>
    <property type="match status" value="1"/>
</dbReference>
<dbReference type="InterPro" id="IPR006674">
    <property type="entry name" value="HD_domain"/>
</dbReference>
<organism evidence="3 4">
    <name type="scientific">Methylorubrum salsuginis</name>
    <dbReference type="NCBI Taxonomy" id="414703"/>
    <lineage>
        <taxon>Bacteria</taxon>
        <taxon>Pseudomonadati</taxon>
        <taxon>Pseudomonadota</taxon>
        <taxon>Alphaproteobacteria</taxon>
        <taxon>Hyphomicrobiales</taxon>
        <taxon>Methylobacteriaceae</taxon>
        <taxon>Methylorubrum</taxon>
    </lineage>
</organism>
<evidence type="ECO:0000259" key="2">
    <source>
        <dbReference type="PROSITE" id="PS51832"/>
    </source>
</evidence>
<dbReference type="CDD" id="cd00077">
    <property type="entry name" value="HDc"/>
    <property type="match status" value="1"/>
</dbReference>
<accession>A0A1I3YHN3</accession>
<reference evidence="4" key="1">
    <citation type="submission" date="2016-10" db="EMBL/GenBank/DDBJ databases">
        <authorList>
            <person name="Varghese N."/>
            <person name="Submissions S."/>
        </authorList>
    </citation>
    <scope>NUCLEOTIDE SEQUENCE [LARGE SCALE GENOMIC DNA]</scope>
    <source>
        <strain evidence="4">CGMCC 1.6474</strain>
    </source>
</reference>
<protein>
    <submittedName>
        <fullName evidence="3">HDIG domain-containing protein</fullName>
    </submittedName>
</protein>
<dbReference type="GO" id="GO:0008081">
    <property type="term" value="F:phosphoric diester hydrolase activity"/>
    <property type="evidence" value="ECO:0007669"/>
    <property type="project" value="UniProtKB-ARBA"/>
</dbReference>
<dbReference type="RefSeq" id="WP_091941078.1">
    <property type="nucleotide sequence ID" value="NZ_FOSV01000001.1"/>
</dbReference>
<feature type="domain" description="HD" evidence="1">
    <location>
        <begin position="208"/>
        <end position="331"/>
    </location>
</feature>
<feature type="domain" description="HD-GYP" evidence="2">
    <location>
        <begin position="186"/>
        <end position="381"/>
    </location>
</feature>